<evidence type="ECO:0000313" key="5">
    <source>
        <dbReference type="Proteomes" id="UP001140817"/>
    </source>
</evidence>
<reference evidence="4" key="1">
    <citation type="submission" date="2022-07" db="EMBL/GenBank/DDBJ databases">
        <title>Enhanced cultured diversity of the mouse gut microbiota enables custom-made synthetic communities.</title>
        <authorList>
            <person name="Afrizal A."/>
        </authorList>
    </citation>
    <scope>NUCLEOTIDE SEQUENCE</scope>
    <source>
        <strain evidence="4">DSM 29186</strain>
    </source>
</reference>
<dbReference type="InterPro" id="IPR058592">
    <property type="entry name" value="Gtf3_C"/>
</dbReference>
<evidence type="ECO:0008006" key="6">
    <source>
        <dbReference type="Google" id="ProtNLM"/>
    </source>
</evidence>
<keyword evidence="1" id="KW-0808">Transferase</keyword>
<comment type="caution">
    <text evidence="4">The sequence shown here is derived from an EMBL/GenBank/DDBJ whole genome shotgun (WGS) entry which is preliminary data.</text>
</comment>
<evidence type="ECO:0000259" key="2">
    <source>
        <dbReference type="Pfam" id="PF26334"/>
    </source>
</evidence>
<keyword evidence="5" id="KW-1185">Reference proteome</keyword>
<feature type="domain" description="Glucosyltransferase 3-like N-terminal" evidence="2">
    <location>
        <begin position="2"/>
        <end position="150"/>
    </location>
</feature>
<dbReference type="Proteomes" id="UP001140817">
    <property type="component" value="Unassembled WGS sequence"/>
</dbReference>
<dbReference type="Gene3D" id="3.40.50.2000">
    <property type="entry name" value="Glycogen Phosphorylase B"/>
    <property type="match status" value="2"/>
</dbReference>
<evidence type="ECO:0000259" key="3">
    <source>
        <dbReference type="Pfam" id="PF26337"/>
    </source>
</evidence>
<feature type="domain" description="Glucosyltransferase 3-like C-terminal" evidence="3">
    <location>
        <begin position="175"/>
        <end position="335"/>
    </location>
</feature>
<dbReference type="AlphaFoldDB" id="A0A9X2MEF2"/>
<accession>A0A9X2MEF2</accession>
<gene>
    <name evidence="4" type="ORF">NSA58_06620</name>
</gene>
<evidence type="ECO:0000256" key="1">
    <source>
        <dbReference type="ARBA" id="ARBA00022679"/>
    </source>
</evidence>
<dbReference type="Pfam" id="PF26337">
    <property type="entry name" value="Gtf3_C"/>
    <property type="match status" value="1"/>
</dbReference>
<dbReference type="Pfam" id="PF26334">
    <property type="entry name" value="Gtf3_N"/>
    <property type="match status" value="1"/>
</dbReference>
<dbReference type="RefSeq" id="WP_257560311.1">
    <property type="nucleotide sequence ID" value="NZ_JANKBY010000056.1"/>
</dbReference>
<sequence>MIIISTKKENNFNAGHKAPEDILNICNQLDDIKEHSFLVKKEDNFLQKVLVNLDKIKMFKKLSKINENFIIQYPFSYQDAVNRSMINFMKKQKVVLVIHDIVGLRDKDQATLDKELNILRLAEVIIAHNEKMKKFLIDNGIKESKIYVLDLFDYICDGELQVDRNRVTNIEEAKVVYAGNLSKEKSPFLHQLEENKMKFNIDVFGVGIDEDINKNILFKGKLHPEELPNKLTGNLGLVWDGCFDESDENVTFKNYTKFNNPHKLSCYMAAGLPVIVWEKAAIADFVKKNNIGYTISNIYDINNLDLADYEIKLKNALEIKEKVRNGYFTKTVMKEIIKDIDSIER</sequence>
<proteinExistence type="predicted"/>
<dbReference type="InterPro" id="IPR058591">
    <property type="entry name" value="Gtf3_N"/>
</dbReference>
<dbReference type="SUPFAM" id="SSF53756">
    <property type="entry name" value="UDP-Glycosyltransferase/glycogen phosphorylase"/>
    <property type="match status" value="1"/>
</dbReference>
<organism evidence="4 5">
    <name type="scientific">Terrisporobacter muris</name>
    <dbReference type="NCBI Taxonomy" id="2963284"/>
    <lineage>
        <taxon>Bacteria</taxon>
        <taxon>Bacillati</taxon>
        <taxon>Bacillota</taxon>
        <taxon>Clostridia</taxon>
        <taxon>Peptostreptococcales</taxon>
        <taxon>Peptostreptococcaceae</taxon>
        <taxon>Terrisporobacter</taxon>
    </lineage>
</organism>
<dbReference type="EMBL" id="JANKBY010000056">
    <property type="protein sequence ID" value="MCR1822456.1"/>
    <property type="molecule type" value="Genomic_DNA"/>
</dbReference>
<name>A0A9X2MEF2_9FIRM</name>
<protein>
    <recommendedName>
        <fullName evidence="6">Beta-1,6-galactofuranosyltransferase</fullName>
    </recommendedName>
</protein>
<evidence type="ECO:0000313" key="4">
    <source>
        <dbReference type="EMBL" id="MCR1822456.1"/>
    </source>
</evidence>
<dbReference type="PIRSF" id="PIRSF007023">
    <property type="entry name" value="UDP-Galf_transf"/>
    <property type="match status" value="1"/>
</dbReference>